<proteinExistence type="inferred from homology"/>
<dbReference type="PRINTS" id="PR00421">
    <property type="entry name" value="THIOREDOXIN"/>
</dbReference>
<evidence type="ECO:0000256" key="4">
    <source>
        <dbReference type="ARBA" id="ARBA00023157"/>
    </source>
</evidence>
<dbReference type="SUPFAM" id="SSF52833">
    <property type="entry name" value="Thioredoxin-like"/>
    <property type="match status" value="1"/>
</dbReference>
<evidence type="ECO:0000313" key="11">
    <source>
        <dbReference type="Proteomes" id="UP000230392"/>
    </source>
</evidence>
<keyword evidence="2" id="KW-0813">Transport</keyword>
<dbReference type="Proteomes" id="UP000230392">
    <property type="component" value="Unassembled WGS sequence"/>
</dbReference>
<dbReference type="InterPro" id="IPR013766">
    <property type="entry name" value="Thioredoxin_domain"/>
</dbReference>
<evidence type="ECO:0000256" key="5">
    <source>
        <dbReference type="ARBA" id="ARBA00023284"/>
    </source>
</evidence>
<dbReference type="GO" id="GO:0015035">
    <property type="term" value="F:protein-disulfide reductase activity"/>
    <property type="evidence" value="ECO:0007669"/>
    <property type="project" value="UniProtKB-UniRule"/>
</dbReference>
<protein>
    <recommendedName>
        <fullName evidence="6">Thioredoxin</fullName>
    </recommendedName>
</protein>
<dbReference type="Gene3D" id="3.40.30.10">
    <property type="entry name" value="Glutaredoxin"/>
    <property type="match status" value="1"/>
</dbReference>
<evidence type="ECO:0000256" key="7">
    <source>
        <dbReference type="PIRSR" id="PIRSR000077-1"/>
    </source>
</evidence>
<evidence type="ECO:0000259" key="9">
    <source>
        <dbReference type="PROSITE" id="PS51352"/>
    </source>
</evidence>
<comment type="caution">
    <text evidence="10">The sequence shown here is derived from an EMBL/GenBank/DDBJ whole genome shotgun (WGS) entry which is preliminary data.</text>
</comment>
<evidence type="ECO:0000256" key="8">
    <source>
        <dbReference type="PIRSR" id="PIRSR000077-4"/>
    </source>
</evidence>
<dbReference type="NCBIfam" id="TIGR01068">
    <property type="entry name" value="thioredoxin"/>
    <property type="match status" value="1"/>
</dbReference>
<evidence type="ECO:0000256" key="1">
    <source>
        <dbReference type="ARBA" id="ARBA00008987"/>
    </source>
</evidence>
<dbReference type="EMBL" id="PCRF01000294">
    <property type="protein sequence ID" value="PIP15399.1"/>
    <property type="molecule type" value="Genomic_DNA"/>
</dbReference>
<gene>
    <name evidence="10" type="primary">trxA</name>
    <name evidence="10" type="ORF">COX46_06020</name>
</gene>
<dbReference type="PROSITE" id="PS51352">
    <property type="entry name" value="THIOREDOXIN_2"/>
    <property type="match status" value="1"/>
</dbReference>
<dbReference type="PANTHER" id="PTHR45663">
    <property type="entry name" value="GEO12009P1"/>
    <property type="match status" value="1"/>
</dbReference>
<evidence type="ECO:0000313" key="10">
    <source>
        <dbReference type="EMBL" id="PIP15399.1"/>
    </source>
</evidence>
<dbReference type="InterPro" id="IPR036249">
    <property type="entry name" value="Thioredoxin-like_sf"/>
</dbReference>
<feature type="active site" description="Nucleophile" evidence="7">
    <location>
        <position position="30"/>
    </location>
</feature>
<dbReference type="GO" id="GO:0005829">
    <property type="term" value="C:cytosol"/>
    <property type="evidence" value="ECO:0007669"/>
    <property type="project" value="TreeGrafter"/>
</dbReference>
<dbReference type="Pfam" id="PF00085">
    <property type="entry name" value="Thioredoxin"/>
    <property type="match status" value="1"/>
</dbReference>
<keyword evidence="3" id="KW-0249">Electron transport</keyword>
<feature type="domain" description="Thioredoxin" evidence="9">
    <location>
        <begin position="1"/>
        <end position="81"/>
    </location>
</feature>
<feature type="non-terminal residue" evidence="10">
    <location>
        <position position="81"/>
    </location>
</feature>
<keyword evidence="4 8" id="KW-1015">Disulfide bond</keyword>
<reference evidence="10 11" key="1">
    <citation type="submission" date="2017-09" db="EMBL/GenBank/DDBJ databases">
        <title>Depth-based differentiation of microbial function through sediment-hosted aquifers and enrichment of novel symbionts in the deep terrestrial subsurface.</title>
        <authorList>
            <person name="Probst A.J."/>
            <person name="Ladd B."/>
            <person name="Jarett J.K."/>
            <person name="Geller-Mcgrath D.E."/>
            <person name="Sieber C.M."/>
            <person name="Emerson J.B."/>
            <person name="Anantharaman K."/>
            <person name="Thomas B.C."/>
            <person name="Malmstrom R."/>
            <person name="Stieglmeier M."/>
            <person name="Klingl A."/>
            <person name="Woyke T."/>
            <person name="Ryan C.M."/>
            <person name="Banfield J.F."/>
        </authorList>
    </citation>
    <scope>NUCLEOTIDE SEQUENCE [LARGE SCALE GENOMIC DNA]</scope>
    <source>
        <strain evidence="10">CG23_combo_of_CG06-09_8_20_14_all_48_7</strain>
    </source>
</reference>
<sequence>MEIILTEANFETEVAESTLPVLVDFWAEWCSPCQMLGPIVSQIASEYAGKVKVAKLNVDENPNIAGRFGIMGIPTLILFVA</sequence>
<feature type="site" description="Contributes to redox potential value" evidence="7">
    <location>
        <position position="31"/>
    </location>
</feature>
<feature type="active site" description="Nucleophile" evidence="7">
    <location>
        <position position="33"/>
    </location>
</feature>
<feature type="site" description="Contributes to redox potential value" evidence="7">
    <location>
        <position position="32"/>
    </location>
</feature>
<dbReference type="PIRSF" id="PIRSF000077">
    <property type="entry name" value="Thioredoxin"/>
    <property type="match status" value="1"/>
</dbReference>
<dbReference type="FunFam" id="3.40.30.10:FF:000001">
    <property type="entry name" value="Thioredoxin"/>
    <property type="match status" value="1"/>
</dbReference>
<comment type="similarity">
    <text evidence="1">Belongs to the thioredoxin family.</text>
</comment>
<dbReference type="PANTHER" id="PTHR45663:SF11">
    <property type="entry name" value="GEO12009P1"/>
    <property type="match status" value="1"/>
</dbReference>
<dbReference type="GO" id="GO:0045454">
    <property type="term" value="P:cell redox homeostasis"/>
    <property type="evidence" value="ECO:0007669"/>
    <property type="project" value="TreeGrafter"/>
</dbReference>
<keyword evidence="5 8" id="KW-0676">Redox-active center</keyword>
<evidence type="ECO:0000256" key="2">
    <source>
        <dbReference type="ARBA" id="ARBA00022448"/>
    </source>
</evidence>
<dbReference type="InterPro" id="IPR005746">
    <property type="entry name" value="Thioredoxin"/>
</dbReference>
<evidence type="ECO:0000256" key="6">
    <source>
        <dbReference type="NCBIfam" id="TIGR01068"/>
    </source>
</evidence>
<dbReference type="CDD" id="cd02947">
    <property type="entry name" value="TRX_family"/>
    <property type="match status" value="1"/>
</dbReference>
<accession>A0A2G9Y825</accession>
<feature type="site" description="Deprotonates C-terminal active site Cys" evidence="7">
    <location>
        <position position="24"/>
    </location>
</feature>
<feature type="disulfide bond" description="Redox-active" evidence="8">
    <location>
        <begin position="30"/>
        <end position="33"/>
    </location>
</feature>
<dbReference type="AlphaFoldDB" id="A0A2G9Y825"/>
<evidence type="ECO:0000256" key="3">
    <source>
        <dbReference type="ARBA" id="ARBA00022982"/>
    </source>
</evidence>
<name>A0A2G9Y825_9BACT</name>
<organism evidence="10 11">
    <name type="scientific">bacterium (Candidatus Ratteibacteria) CG23_combo_of_CG06-09_8_20_14_all_48_7</name>
    <dbReference type="NCBI Taxonomy" id="2014292"/>
    <lineage>
        <taxon>Bacteria</taxon>
        <taxon>Candidatus Ratteibacteria</taxon>
    </lineage>
</organism>